<accession>A0ABU5KM14</accession>
<feature type="region of interest" description="Disordered" evidence="1">
    <location>
        <begin position="19"/>
        <end position="51"/>
    </location>
</feature>
<evidence type="ECO:0000256" key="1">
    <source>
        <dbReference type="SAM" id="MobiDB-lite"/>
    </source>
</evidence>
<dbReference type="Proteomes" id="UP001292084">
    <property type="component" value="Unassembled WGS sequence"/>
</dbReference>
<organism evidence="2 3">
    <name type="scientific">Jeotgalibacillus haloalkalitolerans</name>
    <dbReference type="NCBI Taxonomy" id="3104292"/>
    <lineage>
        <taxon>Bacteria</taxon>
        <taxon>Bacillati</taxon>
        <taxon>Bacillota</taxon>
        <taxon>Bacilli</taxon>
        <taxon>Bacillales</taxon>
        <taxon>Caryophanaceae</taxon>
        <taxon>Jeotgalibacillus</taxon>
    </lineage>
</organism>
<evidence type="ECO:0000313" key="2">
    <source>
        <dbReference type="EMBL" id="MDZ5712296.1"/>
    </source>
</evidence>
<proteinExistence type="predicted"/>
<reference evidence="2 3" key="1">
    <citation type="submission" date="2023-12" db="EMBL/GenBank/DDBJ databases">
        <title>Jeotgalibacillus haloalkaliphilus sp. nov., a novel salt-tolerant bacteria, isolated from the estuary of the Fenhe River into the Yellow River.</title>
        <authorList>
            <person name="Li Y."/>
        </authorList>
    </citation>
    <scope>NUCLEOTIDE SEQUENCE [LARGE SCALE GENOMIC DNA]</scope>
    <source>
        <strain evidence="2 3">HH7-29</strain>
    </source>
</reference>
<dbReference type="EMBL" id="JAXQNN010000002">
    <property type="protein sequence ID" value="MDZ5712296.1"/>
    <property type="molecule type" value="Genomic_DNA"/>
</dbReference>
<gene>
    <name evidence="2" type="ORF">UFB30_08635</name>
</gene>
<protein>
    <submittedName>
        <fullName evidence="2">Uncharacterized protein</fullName>
    </submittedName>
</protein>
<evidence type="ECO:0000313" key="3">
    <source>
        <dbReference type="Proteomes" id="UP001292084"/>
    </source>
</evidence>
<keyword evidence="3" id="KW-1185">Reference proteome</keyword>
<sequence>MLKSIVFAAQLVILAAGGGSQEGTGEAMAKLAGSAPGRGKRPPLAAINSQL</sequence>
<comment type="caution">
    <text evidence="2">The sequence shown here is derived from an EMBL/GenBank/DDBJ whole genome shotgun (WGS) entry which is preliminary data.</text>
</comment>
<name>A0ABU5KM14_9BACL</name>